<accession>A0ACC2LEN1</accession>
<organism evidence="1 2">
    <name type="scientific">Persea americana</name>
    <name type="common">Avocado</name>
    <dbReference type="NCBI Taxonomy" id="3435"/>
    <lineage>
        <taxon>Eukaryota</taxon>
        <taxon>Viridiplantae</taxon>
        <taxon>Streptophyta</taxon>
        <taxon>Embryophyta</taxon>
        <taxon>Tracheophyta</taxon>
        <taxon>Spermatophyta</taxon>
        <taxon>Magnoliopsida</taxon>
        <taxon>Magnoliidae</taxon>
        <taxon>Laurales</taxon>
        <taxon>Lauraceae</taxon>
        <taxon>Persea</taxon>
    </lineage>
</organism>
<evidence type="ECO:0000313" key="1">
    <source>
        <dbReference type="EMBL" id="KAJ8631899.1"/>
    </source>
</evidence>
<keyword evidence="2" id="KW-1185">Reference proteome</keyword>
<gene>
    <name evidence="1" type="ORF">MRB53_025235</name>
</gene>
<name>A0ACC2LEN1_PERAE</name>
<evidence type="ECO:0000313" key="2">
    <source>
        <dbReference type="Proteomes" id="UP001234297"/>
    </source>
</evidence>
<dbReference type="EMBL" id="CM056816">
    <property type="protein sequence ID" value="KAJ8631899.1"/>
    <property type="molecule type" value="Genomic_DNA"/>
</dbReference>
<protein>
    <submittedName>
        <fullName evidence="1">Uncharacterized protein</fullName>
    </submittedName>
</protein>
<dbReference type="Proteomes" id="UP001234297">
    <property type="component" value="Chromosome 8"/>
</dbReference>
<proteinExistence type="predicted"/>
<sequence>MADLWSLPSSPSPDSDDSAAVEDIISQAVDLSALEQIAALNSSLVSDSVLPTDIEARFRKLKSFPGASHIPNNPSNPKVTKPKIIPHQTPGAGSAVEDTTTQSFSDELLKPDLLLSLSGSSSSSSPFREIEASVPYKLKNSVKNLNDPKSTRGSGSFSSPPPISSNSSSKGAASHSPPKQTCCFWCSPKKAVSSRNKSNDSGMGGSDLSSFSLKDHQRKMEKMLKEQEEMISREAEKVLKWAKQASAKQL</sequence>
<comment type="caution">
    <text evidence="1">The sequence shown here is derived from an EMBL/GenBank/DDBJ whole genome shotgun (WGS) entry which is preliminary data.</text>
</comment>
<reference evidence="1 2" key="1">
    <citation type="journal article" date="2022" name="Hortic Res">
        <title>A haplotype resolved chromosomal level avocado genome allows analysis of novel avocado genes.</title>
        <authorList>
            <person name="Nath O."/>
            <person name="Fletcher S.J."/>
            <person name="Hayward A."/>
            <person name="Shaw L.M."/>
            <person name="Masouleh A.K."/>
            <person name="Furtado A."/>
            <person name="Henry R.J."/>
            <person name="Mitter N."/>
        </authorList>
    </citation>
    <scope>NUCLEOTIDE SEQUENCE [LARGE SCALE GENOMIC DNA]</scope>
    <source>
        <strain evidence="2">cv. Hass</strain>
    </source>
</reference>